<dbReference type="PANTHER" id="PTHR43615">
    <property type="entry name" value="PHOSPHOENOLPYRUVATE SYNTHASE-RELATED"/>
    <property type="match status" value="1"/>
</dbReference>
<dbReference type="Pfam" id="PF00391">
    <property type="entry name" value="PEP-utilizers"/>
    <property type="match status" value="1"/>
</dbReference>
<keyword evidence="6" id="KW-1185">Reference proteome</keyword>
<dbReference type="Pfam" id="PF01326">
    <property type="entry name" value="PPDK_N"/>
    <property type="match status" value="1"/>
</dbReference>
<evidence type="ECO:0000259" key="3">
    <source>
        <dbReference type="Pfam" id="PF00391"/>
    </source>
</evidence>
<dbReference type="Gene3D" id="3.30.470.20">
    <property type="entry name" value="ATP-grasp fold, B domain"/>
    <property type="match status" value="1"/>
</dbReference>
<keyword evidence="2" id="KW-0812">Transmembrane</keyword>
<dbReference type="SUPFAM" id="SSF52009">
    <property type="entry name" value="Phosphohistidine domain"/>
    <property type="match status" value="1"/>
</dbReference>
<dbReference type="EMBL" id="JAKXMK010000043">
    <property type="protein sequence ID" value="MCH6171474.1"/>
    <property type="molecule type" value="Genomic_DNA"/>
</dbReference>
<dbReference type="Gene3D" id="3.30.1490.20">
    <property type="entry name" value="ATP-grasp fold, A domain"/>
    <property type="match status" value="1"/>
</dbReference>
<dbReference type="InterPro" id="IPR013815">
    <property type="entry name" value="ATP_grasp_subdomain_1"/>
</dbReference>
<comment type="caution">
    <text evidence="5">The sequence shown here is derived from an EMBL/GenBank/DDBJ whole genome shotgun (WGS) entry which is preliminary data.</text>
</comment>
<proteinExistence type="predicted"/>
<dbReference type="RefSeq" id="WP_241042277.1">
    <property type="nucleotide sequence ID" value="NZ_BAAAJF010000038.1"/>
</dbReference>
<dbReference type="Proteomes" id="UP001299970">
    <property type="component" value="Unassembled WGS sequence"/>
</dbReference>
<evidence type="ECO:0000256" key="1">
    <source>
        <dbReference type="SAM" id="MobiDB-lite"/>
    </source>
</evidence>
<feature type="region of interest" description="Disordered" evidence="1">
    <location>
        <begin position="871"/>
        <end position="892"/>
    </location>
</feature>
<dbReference type="InterPro" id="IPR002192">
    <property type="entry name" value="PPDK_AMP/ATP-bd"/>
</dbReference>
<evidence type="ECO:0000313" key="5">
    <source>
        <dbReference type="EMBL" id="MCH6171474.1"/>
    </source>
</evidence>
<dbReference type="InterPro" id="IPR008279">
    <property type="entry name" value="PEP-util_enz_mobile_dom"/>
</dbReference>
<dbReference type="Gene3D" id="3.50.30.10">
    <property type="entry name" value="Phosphohistidine domain"/>
    <property type="match status" value="1"/>
</dbReference>
<protein>
    <submittedName>
        <fullName evidence="5">PEP-utilizing enzyme</fullName>
    </submittedName>
</protein>
<name>A0ABS9TSD9_9PSEU</name>
<dbReference type="InterPro" id="IPR051549">
    <property type="entry name" value="PEP_Utilizing_Enz"/>
</dbReference>
<keyword evidence="2" id="KW-0472">Membrane</keyword>
<keyword evidence="2" id="KW-1133">Transmembrane helix</keyword>
<dbReference type="PANTHER" id="PTHR43615:SF1">
    <property type="entry name" value="PPDK_N DOMAIN-CONTAINING PROTEIN"/>
    <property type="match status" value="1"/>
</dbReference>
<dbReference type="SUPFAM" id="SSF56059">
    <property type="entry name" value="Glutathione synthetase ATP-binding domain-like"/>
    <property type="match status" value="1"/>
</dbReference>
<feature type="compositionally biased region" description="Basic and acidic residues" evidence="1">
    <location>
        <begin position="624"/>
        <end position="634"/>
    </location>
</feature>
<feature type="region of interest" description="Disordered" evidence="1">
    <location>
        <begin position="613"/>
        <end position="634"/>
    </location>
</feature>
<reference evidence="5 6" key="1">
    <citation type="submission" date="2022-03" db="EMBL/GenBank/DDBJ databases">
        <title>Pseudonocardia alaer sp. nov., a novel actinomycete isolated from reed forest soil.</title>
        <authorList>
            <person name="Wang L."/>
        </authorList>
    </citation>
    <scope>NUCLEOTIDE SEQUENCE [LARGE SCALE GENOMIC DNA]</scope>
    <source>
        <strain evidence="5 6">Y-16303</strain>
    </source>
</reference>
<evidence type="ECO:0000259" key="4">
    <source>
        <dbReference type="Pfam" id="PF01326"/>
    </source>
</evidence>
<evidence type="ECO:0000313" key="6">
    <source>
        <dbReference type="Proteomes" id="UP001299970"/>
    </source>
</evidence>
<feature type="domain" description="PEP-utilising enzyme mobile" evidence="3">
    <location>
        <begin position="795"/>
        <end position="865"/>
    </location>
</feature>
<dbReference type="InterPro" id="IPR036637">
    <property type="entry name" value="Phosphohistidine_dom_sf"/>
</dbReference>
<feature type="domain" description="Pyruvate phosphate dikinase AMP/ATP-binding" evidence="4">
    <location>
        <begin position="17"/>
        <end position="320"/>
    </location>
</feature>
<sequence length="915" mass="98377">MERIIRSFDELGRDDVDVAGGKGANLGELTRAGLPVPPGFVLTTTAYREFVASSGIGDQVLGLAALPADAEPGAYEEPSARIRELFRSAAVPDAVAKEVLDARLLLGDAPVAVRSSATAEDLEGASFAGQQDTYLNVSGTDALLAAVRDCWASLWTARAMAYRARQGIDPSMVALAVVVQRMVDADAAGVMFTANPTNGRRNETVVSAAWGLGESVVSGSVTTDDVIVELPSGRVRSRTTAEKAVMTVATEQGTEERAVPAGQRARQVLDDDGAAALARLGARIQDHFGAPQDVEWARAGSEVWIVQARPITALPEPEADAPTDWSVPDPKIAYYMRASIVEQLPDPLSPLFADLVDSSVTRSLQALFREFLGADVVRDGDISMPTVNGYAYYRYTRAGLTRIMLRSPAVLKLLTASGNKGAQARWRMYSHPRYQRVVERWAARPLDGLTVPELMAGVGELLDAGTEYYTAVQTIIPIAAGSEVTFTQFYERLVRRAGDPPAATFLLGFDSAPIQAEKSLYDLGTWVREHPGLAEYLRTTASPDVVGLFGGDGTPPGVDAATWQDWRGRFRAHLDRYGHTVYNLDFHNAVPADDPAPLLDTLRFYLGRFDSSSADASSGGGPDPYERQRRTSARREEATAAVLARLDAPRRATFTRLLRWAQGIAPVREDALADIGLAWPQLRRMLRELGERLVAAGTIDRADDVFWLRREEVLGEARPLGEAVEERKALWRGQRRVTPPQILPQGTSWERWESMMPAASADQAGPVLRGTGASTGQVTATARVLGGPEDFSRMRPGDVLVASITTPAWTSLFAMASGVVTDVGGPLSHSSIVAREYGIPAVLGTGVATRRIADGSQIRVDGDAGTVTLLDEAGDDDAAPPTGDRPASRRGPALAAAALTGVAALVLARRRRRRR</sequence>
<gene>
    <name evidence="5" type="ORF">MMF94_37775</name>
</gene>
<organism evidence="5 6">
    <name type="scientific">Pseudonocardia alaniniphila</name>
    <dbReference type="NCBI Taxonomy" id="75291"/>
    <lineage>
        <taxon>Bacteria</taxon>
        <taxon>Bacillati</taxon>
        <taxon>Actinomycetota</taxon>
        <taxon>Actinomycetes</taxon>
        <taxon>Pseudonocardiales</taxon>
        <taxon>Pseudonocardiaceae</taxon>
        <taxon>Pseudonocardia</taxon>
    </lineage>
</organism>
<accession>A0ABS9TSD9</accession>
<evidence type="ECO:0000256" key="2">
    <source>
        <dbReference type="SAM" id="Phobius"/>
    </source>
</evidence>
<feature type="transmembrane region" description="Helical" evidence="2">
    <location>
        <begin position="891"/>
        <end position="908"/>
    </location>
</feature>
<feature type="compositionally biased region" description="Low complexity" evidence="1">
    <location>
        <begin position="879"/>
        <end position="892"/>
    </location>
</feature>